<evidence type="ECO:0000313" key="2">
    <source>
        <dbReference type="Proteomes" id="UP000267017"/>
    </source>
</evidence>
<gene>
    <name evidence="1" type="ORF">EHV15_34380</name>
</gene>
<proteinExistence type="predicted"/>
<protein>
    <submittedName>
        <fullName evidence="1">Uncharacterized protein</fullName>
    </submittedName>
</protein>
<sequence>MAKNLVLTCSLCANYCPNTSKCRLNDEPRKAYDSSFAETCKENGGFIRYIHVIPDVYNYYSMSEDTPPNWTPPDLKRIPTDRNGLPLVVKTKRGLERAIPADSSVILEVETTIEGKVSPITTYQGQREIIYEIGVKLAAEEASKAGVPLTVLPDERDWEGIPEHVYAYLGATKKYNRGGKAWLTDKPVQWNY</sequence>
<name>A0A3P3T9I5_9BACL</name>
<accession>A0A3P3T9I5</accession>
<evidence type="ECO:0000313" key="1">
    <source>
        <dbReference type="EMBL" id="RRJ54687.1"/>
    </source>
</evidence>
<dbReference type="RefSeq" id="WP_128635774.1">
    <property type="nucleotide sequence ID" value="NZ_RRCN01000002.1"/>
</dbReference>
<dbReference type="OrthoDB" id="2864584at2"/>
<keyword evidence="2" id="KW-1185">Reference proteome</keyword>
<dbReference type="AlphaFoldDB" id="A0A3P3T9I5"/>
<reference evidence="1 2" key="1">
    <citation type="submission" date="2018-11" db="EMBL/GenBank/DDBJ databases">
        <title>Genome sequencing of Paenibacillus sp. KCOM 3021 (= ChDC PVNT-B20).</title>
        <authorList>
            <person name="Kook J.-K."/>
            <person name="Park S.-N."/>
            <person name="Lim Y.K."/>
        </authorList>
    </citation>
    <scope>NUCLEOTIDE SEQUENCE [LARGE SCALE GENOMIC DNA]</scope>
    <source>
        <strain evidence="1 2">KCOM 3021</strain>
    </source>
</reference>
<dbReference type="Proteomes" id="UP000267017">
    <property type="component" value="Unassembled WGS sequence"/>
</dbReference>
<comment type="caution">
    <text evidence="1">The sequence shown here is derived from an EMBL/GenBank/DDBJ whole genome shotgun (WGS) entry which is preliminary data.</text>
</comment>
<organism evidence="1 2">
    <name type="scientific">Paenibacillus oralis</name>
    <dbReference type="NCBI Taxonomy" id="2490856"/>
    <lineage>
        <taxon>Bacteria</taxon>
        <taxon>Bacillati</taxon>
        <taxon>Bacillota</taxon>
        <taxon>Bacilli</taxon>
        <taxon>Bacillales</taxon>
        <taxon>Paenibacillaceae</taxon>
        <taxon>Paenibacillus</taxon>
    </lineage>
</organism>
<dbReference type="EMBL" id="RRCN01000002">
    <property type="protein sequence ID" value="RRJ54687.1"/>
    <property type="molecule type" value="Genomic_DNA"/>
</dbReference>